<sequence length="59" mass="6641">MTNQPNPTQPAQPNPTQPNQTNTTSSPSIFKKNSPKTLSTIRRFHFPKNSLSPVTKHRN</sequence>
<gene>
    <name evidence="2" type="ORF">SVIM_LOCUS446626</name>
</gene>
<dbReference type="AlphaFoldDB" id="A0A6N2N100"/>
<feature type="region of interest" description="Disordered" evidence="1">
    <location>
        <begin position="1"/>
        <end position="59"/>
    </location>
</feature>
<evidence type="ECO:0000256" key="1">
    <source>
        <dbReference type="SAM" id="MobiDB-lite"/>
    </source>
</evidence>
<dbReference type="EMBL" id="CAADRP010002052">
    <property type="protein sequence ID" value="VFU60271.1"/>
    <property type="molecule type" value="Genomic_DNA"/>
</dbReference>
<feature type="compositionally biased region" description="Pro residues" evidence="1">
    <location>
        <begin position="7"/>
        <end position="16"/>
    </location>
</feature>
<reference evidence="2" key="1">
    <citation type="submission" date="2019-03" db="EMBL/GenBank/DDBJ databases">
        <authorList>
            <person name="Mank J."/>
            <person name="Almeida P."/>
        </authorList>
    </citation>
    <scope>NUCLEOTIDE SEQUENCE</scope>
    <source>
        <strain evidence="2">78183</strain>
    </source>
</reference>
<accession>A0A6N2N100</accession>
<protein>
    <submittedName>
        <fullName evidence="2">Uncharacterized protein</fullName>
    </submittedName>
</protein>
<evidence type="ECO:0000313" key="2">
    <source>
        <dbReference type="EMBL" id="VFU60271.1"/>
    </source>
</evidence>
<name>A0A6N2N100_SALVM</name>
<proteinExistence type="predicted"/>
<organism evidence="2">
    <name type="scientific">Salix viminalis</name>
    <name type="common">Common osier</name>
    <name type="synonym">Basket willow</name>
    <dbReference type="NCBI Taxonomy" id="40686"/>
    <lineage>
        <taxon>Eukaryota</taxon>
        <taxon>Viridiplantae</taxon>
        <taxon>Streptophyta</taxon>
        <taxon>Embryophyta</taxon>
        <taxon>Tracheophyta</taxon>
        <taxon>Spermatophyta</taxon>
        <taxon>Magnoliopsida</taxon>
        <taxon>eudicotyledons</taxon>
        <taxon>Gunneridae</taxon>
        <taxon>Pentapetalae</taxon>
        <taxon>rosids</taxon>
        <taxon>fabids</taxon>
        <taxon>Malpighiales</taxon>
        <taxon>Salicaceae</taxon>
        <taxon>Saliceae</taxon>
        <taxon>Salix</taxon>
    </lineage>
</organism>